<dbReference type="InterPro" id="IPR001478">
    <property type="entry name" value="PDZ"/>
</dbReference>
<evidence type="ECO:0000256" key="1">
    <source>
        <dbReference type="SAM" id="SignalP"/>
    </source>
</evidence>
<dbReference type="Pfam" id="PF05299">
    <property type="entry name" value="Peptidase_M61"/>
    <property type="match status" value="1"/>
</dbReference>
<comment type="caution">
    <text evidence="3">The sequence shown here is derived from an EMBL/GenBank/DDBJ whole genome shotgun (WGS) entry which is preliminary data.</text>
</comment>
<feature type="domain" description="PDZ" evidence="2">
    <location>
        <begin position="497"/>
        <end position="579"/>
    </location>
</feature>
<dbReference type="SMART" id="SM00228">
    <property type="entry name" value="PDZ"/>
    <property type="match status" value="1"/>
</dbReference>
<dbReference type="InterPro" id="IPR040756">
    <property type="entry name" value="Peptidase_M61_N"/>
</dbReference>
<dbReference type="SUPFAM" id="SSF55486">
    <property type="entry name" value="Metalloproteases ('zincins'), catalytic domain"/>
    <property type="match status" value="1"/>
</dbReference>
<keyword evidence="4" id="KW-1185">Reference proteome</keyword>
<feature type="chain" id="PRO_5045656764" evidence="1">
    <location>
        <begin position="30"/>
        <end position="624"/>
    </location>
</feature>
<dbReference type="Pfam" id="PF17899">
    <property type="entry name" value="Peptidase_M61_N"/>
    <property type="match status" value="1"/>
</dbReference>
<dbReference type="Gene3D" id="2.30.42.10">
    <property type="match status" value="1"/>
</dbReference>
<protein>
    <submittedName>
        <fullName evidence="3">M61 family metallopeptidase</fullName>
    </submittedName>
</protein>
<dbReference type="EMBL" id="JBJYXY010000001">
    <property type="protein sequence ID" value="MFN2975053.1"/>
    <property type="molecule type" value="Genomic_DNA"/>
</dbReference>
<accession>A0ABW9KIL5</accession>
<evidence type="ECO:0000313" key="3">
    <source>
        <dbReference type="EMBL" id="MFN2975053.1"/>
    </source>
</evidence>
<dbReference type="Gene3D" id="1.10.390.10">
    <property type="entry name" value="Neutral Protease Domain 2"/>
    <property type="match status" value="1"/>
</dbReference>
<dbReference type="InterPro" id="IPR007963">
    <property type="entry name" value="Peptidase_M61_catalytic"/>
</dbReference>
<proteinExistence type="predicted"/>
<evidence type="ECO:0000259" key="2">
    <source>
        <dbReference type="PROSITE" id="PS50106"/>
    </source>
</evidence>
<dbReference type="SUPFAM" id="SSF50156">
    <property type="entry name" value="PDZ domain-like"/>
    <property type="match status" value="1"/>
</dbReference>
<gene>
    <name evidence="3" type="ORF">ACK2TP_04700</name>
</gene>
<dbReference type="Gene3D" id="2.60.40.3650">
    <property type="match status" value="1"/>
</dbReference>
<keyword evidence="1" id="KW-0732">Signal</keyword>
<dbReference type="PIRSF" id="PIRSF016493">
    <property type="entry name" value="Glycyl_aminpptds"/>
    <property type="match status" value="1"/>
</dbReference>
<feature type="signal peptide" evidence="1">
    <location>
        <begin position="1"/>
        <end position="29"/>
    </location>
</feature>
<dbReference type="PROSITE" id="PS50106">
    <property type="entry name" value="PDZ"/>
    <property type="match status" value="1"/>
</dbReference>
<dbReference type="RefSeq" id="WP_263413408.1">
    <property type="nucleotide sequence ID" value="NZ_BAABBH010000001.1"/>
</dbReference>
<organism evidence="3 4">
    <name type="scientific">Terriglobus aquaticus</name>
    <dbReference type="NCBI Taxonomy" id="940139"/>
    <lineage>
        <taxon>Bacteria</taxon>
        <taxon>Pseudomonadati</taxon>
        <taxon>Acidobacteriota</taxon>
        <taxon>Terriglobia</taxon>
        <taxon>Terriglobales</taxon>
        <taxon>Acidobacteriaceae</taxon>
        <taxon>Terriglobus</taxon>
    </lineage>
</organism>
<name>A0ABW9KIL5_9BACT</name>
<dbReference type="InterPro" id="IPR024191">
    <property type="entry name" value="Peptidase_M61"/>
</dbReference>
<dbReference type="InterPro" id="IPR027268">
    <property type="entry name" value="Peptidase_M4/M1_CTD_sf"/>
</dbReference>
<dbReference type="Proteomes" id="UP001634747">
    <property type="component" value="Unassembled WGS sequence"/>
</dbReference>
<reference evidence="3 4" key="1">
    <citation type="submission" date="2024-12" db="EMBL/GenBank/DDBJ databases">
        <authorList>
            <person name="Lee Y."/>
        </authorList>
    </citation>
    <scope>NUCLEOTIDE SEQUENCE [LARGE SCALE GENOMIC DNA]</scope>
    <source>
        <strain evidence="3 4">03SUJ4</strain>
    </source>
</reference>
<dbReference type="InterPro" id="IPR036034">
    <property type="entry name" value="PDZ_sf"/>
</dbReference>
<evidence type="ECO:0000313" key="4">
    <source>
        <dbReference type="Proteomes" id="UP001634747"/>
    </source>
</evidence>
<sequence length="624" mass="67777">MPSLPWCVARLCAGVVLVALAPSHLSAQAAPTVEYHLAFPDAIHHVVNVDAVFHNVPAGPLDVQMSRSSPGRYAAFEFASNLFEERFTDENGQPLEIARPNPRTWRVSGHHGTVRVTYHLFGDRVDGTFMAVDATHAHLNWPATILWAHGLDDAPVRITFTLPQGSDWQVATQLYPTADPHTFTAPNLQYLMDSPAELSHFRLHTFTVSPIAPGGKTQTIRVVAHSNASDAEAAAYFAGAEKIVREEQAVFGELPEYEPGAYTFLADAEPWDNGDGMEHRNSTVMTGHRLSLQTLAHEYFHNWNVERIRPEGLEPFNFADVNMSGEMFIAEGFTQYYGELALIRSGLASTAEGMGAYAGALSYVLHTPGSSYRSPVDMSRLAPFVDGASDLFPTDFNNTFVSYYTDGEVVALGLDLSLRDRTNGRVTLDDFMRAMWRAYGKPGGPAPGLVGHPYTLADVQQQLATVSGDPAFAADFVRRYMAGTDKLDYRSLLLRAGFDLRPVSGPPFLGISRLEKQENGFVIQAAVTTGSPAYQAGIDRGDAIVSLDGKALTSADDLGKLVAAHKAGDSVAIVVRRRGGQEVNTSVTLAPPNRFELVAVETAGTALTPAQQQFRAAWLGSKAR</sequence>
<dbReference type="Pfam" id="PF13180">
    <property type="entry name" value="PDZ_2"/>
    <property type="match status" value="1"/>
</dbReference>